<dbReference type="eggNOG" id="ENOG502QQN3">
    <property type="taxonomic scope" value="Eukaryota"/>
</dbReference>
<sequence length="245" mass="27807">MSQEYTLFDLPSRGTPTSWSLNPWKARLVLNYKNLPYKTQWVEYPDLASTFKSNGIPPNDSKVNPNAEYSSPALKHPDGHCTMDSLAIAHELEKAHPIPSLRLDDGSADRALAAIADLQKALSPVVLPRVPDLLLNPSSEEYFRRTRAKRFGMELTDFAKSDQAGETAWKNAEPALEKVKQLLYEDESGPYVAKEPGFADFVLAGAWRFYQRCEKDGDIFGRVMQFDESFSKHYEACKKWLERDD</sequence>
<dbReference type="Gene3D" id="3.40.30.10">
    <property type="entry name" value="Glutaredoxin"/>
    <property type="match status" value="1"/>
</dbReference>
<reference evidence="3" key="1">
    <citation type="journal article" date="2012" name="PLoS Genet.">
        <title>The genomes of the fungal plant pathogens Cladosporium fulvum and Dothistroma septosporum reveal adaptation to different hosts and lifestyles but also signatures of common ancestry.</title>
        <authorList>
            <person name="de Wit P.J.G.M."/>
            <person name="van der Burgt A."/>
            <person name="Oekmen B."/>
            <person name="Stergiopoulos I."/>
            <person name="Abd-Elsalam K.A."/>
            <person name="Aerts A.L."/>
            <person name="Bahkali A.H."/>
            <person name="Beenen H.G."/>
            <person name="Chettri P."/>
            <person name="Cox M.P."/>
            <person name="Datema E."/>
            <person name="de Vries R.P."/>
            <person name="Dhillon B."/>
            <person name="Ganley A.R."/>
            <person name="Griffiths S.A."/>
            <person name="Guo Y."/>
            <person name="Hamelin R.C."/>
            <person name="Henrissat B."/>
            <person name="Kabir M.S."/>
            <person name="Jashni M.K."/>
            <person name="Kema G."/>
            <person name="Klaubauf S."/>
            <person name="Lapidus A."/>
            <person name="Levasseur A."/>
            <person name="Lindquist E."/>
            <person name="Mehrabi R."/>
            <person name="Ohm R.A."/>
            <person name="Owen T.J."/>
            <person name="Salamov A."/>
            <person name="Schwelm A."/>
            <person name="Schijlen E."/>
            <person name="Sun H."/>
            <person name="van den Burg H.A."/>
            <person name="van Ham R.C.H.J."/>
            <person name="Zhang S."/>
            <person name="Goodwin S.B."/>
            <person name="Grigoriev I.V."/>
            <person name="Collemare J."/>
            <person name="Bradshaw R.E."/>
        </authorList>
    </citation>
    <scope>NUCLEOTIDE SEQUENCE [LARGE SCALE GENOMIC DNA]</scope>
    <source>
        <strain evidence="3">NZE10 / CBS 128990</strain>
    </source>
</reference>
<dbReference type="OMA" id="PYHTEWV"/>
<dbReference type="PROSITE" id="PS50404">
    <property type="entry name" value="GST_NTER"/>
    <property type="match status" value="1"/>
</dbReference>
<protein>
    <recommendedName>
        <fullName evidence="1">GST N-terminal domain-containing protein</fullName>
    </recommendedName>
</protein>
<keyword evidence="3" id="KW-1185">Reference proteome</keyword>
<dbReference type="EMBL" id="KB446537">
    <property type="protein sequence ID" value="EME46496.1"/>
    <property type="molecule type" value="Genomic_DNA"/>
</dbReference>
<evidence type="ECO:0000313" key="2">
    <source>
        <dbReference type="EMBL" id="EME46496.1"/>
    </source>
</evidence>
<dbReference type="InterPro" id="IPR004045">
    <property type="entry name" value="Glutathione_S-Trfase_N"/>
</dbReference>
<dbReference type="InterPro" id="IPR036249">
    <property type="entry name" value="Thioredoxin-like_sf"/>
</dbReference>
<organism evidence="2 3">
    <name type="scientific">Dothistroma septosporum (strain NZE10 / CBS 128990)</name>
    <name type="common">Red band needle blight fungus</name>
    <name type="synonym">Mycosphaerella pini</name>
    <dbReference type="NCBI Taxonomy" id="675120"/>
    <lineage>
        <taxon>Eukaryota</taxon>
        <taxon>Fungi</taxon>
        <taxon>Dikarya</taxon>
        <taxon>Ascomycota</taxon>
        <taxon>Pezizomycotina</taxon>
        <taxon>Dothideomycetes</taxon>
        <taxon>Dothideomycetidae</taxon>
        <taxon>Mycosphaerellales</taxon>
        <taxon>Mycosphaerellaceae</taxon>
        <taxon>Dothistroma</taxon>
    </lineage>
</organism>
<dbReference type="HOGENOM" id="CLU_011226_4_3_1"/>
<evidence type="ECO:0000313" key="3">
    <source>
        <dbReference type="Proteomes" id="UP000016933"/>
    </source>
</evidence>
<dbReference type="STRING" id="675120.N1PSR6"/>
<dbReference type="Pfam" id="PF13409">
    <property type="entry name" value="GST_N_2"/>
    <property type="match status" value="1"/>
</dbReference>
<dbReference type="AlphaFoldDB" id="N1PSR6"/>
<dbReference type="InterPro" id="IPR054416">
    <property type="entry name" value="GST_UstS-like_C"/>
</dbReference>
<proteinExistence type="predicted"/>
<dbReference type="Proteomes" id="UP000016933">
    <property type="component" value="Unassembled WGS sequence"/>
</dbReference>
<accession>N1PSR6</accession>
<dbReference type="OrthoDB" id="4951845at2759"/>
<name>N1PSR6_DOTSN</name>
<feature type="domain" description="GST N-terminal" evidence="1">
    <location>
        <begin position="10"/>
        <end position="100"/>
    </location>
</feature>
<dbReference type="Gene3D" id="1.20.1050.10">
    <property type="match status" value="1"/>
</dbReference>
<reference evidence="2 3" key="2">
    <citation type="journal article" date="2012" name="PLoS Pathog.">
        <title>Diverse lifestyles and strategies of plant pathogenesis encoded in the genomes of eighteen Dothideomycetes fungi.</title>
        <authorList>
            <person name="Ohm R.A."/>
            <person name="Feau N."/>
            <person name="Henrissat B."/>
            <person name="Schoch C.L."/>
            <person name="Horwitz B.A."/>
            <person name="Barry K.W."/>
            <person name="Condon B.J."/>
            <person name="Copeland A.C."/>
            <person name="Dhillon B."/>
            <person name="Glaser F."/>
            <person name="Hesse C.N."/>
            <person name="Kosti I."/>
            <person name="LaButti K."/>
            <person name="Lindquist E.A."/>
            <person name="Lucas S."/>
            <person name="Salamov A.A."/>
            <person name="Bradshaw R.E."/>
            <person name="Ciuffetti L."/>
            <person name="Hamelin R.C."/>
            <person name="Kema G.H.J."/>
            <person name="Lawrence C."/>
            <person name="Scott J.A."/>
            <person name="Spatafora J.W."/>
            <person name="Turgeon B.G."/>
            <person name="de Wit P.J.G.M."/>
            <person name="Zhong S."/>
            <person name="Goodwin S.B."/>
            <person name="Grigoriev I.V."/>
        </authorList>
    </citation>
    <scope>NUCLEOTIDE SEQUENCE [LARGE SCALE GENOMIC DNA]</scope>
    <source>
        <strain evidence="3">NZE10 / CBS 128990</strain>
    </source>
</reference>
<dbReference type="SUPFAM" id="SSF52833">
    <property type="entry name" value="Thioredoxin-like"/>
    <property type="match status" value="1"/>
</dbReference>
<evidence type="ECO:0000259" key="1">
    <source>
        <dbReference type="PROSITE" id="PS50404"/>
    </source>
</evidence>
<gene>
    <name evidence="2" type="ORF">DOTSEDRAFT_70488</name>
</gene>
<dbReference type="Pfam" id="PF22041">
    <property type="entry name" value="GST_C_7"/>
    <property type="match status" value="1"/>
</dbReference>